<evidence type="ECO:0000256" key="2">
    <source>
        <dbReference type="PROSITE-ProRule" id="PRU00335"/>
    </source>
</evidence>
<dbReference type="Pfam" id="PF00440">
    <property type="entry name" value="TetR_N"/>
    <property type="match status" value="1"/>
</dbReference>
<feature type="domain" description="HTH tetR-type" evidence="3">
    <location>
        <begin position="1"/>
        <end position="61"/>
    </location>
</feature>
<dbReference type="AlphaFoldDB" id="G4HBY4"/>
<proteinExistence type="predicted"/>
<evidence type="ECO:0000259" key="3">
    <source>
        <dbReference type="PROSITE" id="PS50977"/>
    </source>
</evidence>
<dbReference type="OrthoDB" id="9812993at2"/>
<dbReference type="InterPro" id="IPR009057">
    <property type="entry name" value="Homeodomain-like_sf"/>
</dbReference>
<dbReference type="InterPro" id="IPR050624">
    <property type="entry name" value="HTH-type_Tx_Regulator"/>
</dbReference>
<evidence type="ECO:0000313" key="5">
    <source>
        <dbReference type="Proteomes" id="UP000003891"/>
    </source>
</evidence>
<name>G4HBY4_9BACL</name>
<dbReference type="SUPFAM" id="SSF46689">
    <property type="entry name" value="Homeodomain-like"/>
    <property type="match status" value="1"/>
</dbReference>
<dbReference type="Gene3D" id="1.10.357.10">
    <property type="entry name" value="Tetracycline Repressor, domain 2"/>
    <property type="match status" value="1"/>
</dbReference>
<dbReference type="InterPro" id="IPR001647">
    <property type="entry name" value="HTH_TetR"/>
</dbReference>
<sequence>MSKKEDIFKCGKEIFSSKGFKQTSIAEIAKLAGIGVGTFYNYYSSKEQLFLEIYIEENENLKKRLFESLDLEQEPLELINQLVTKNIEAVNTNPILKEWYNRDFYKELEQYYRQEGSKNLDSFRILYTELFKAWKSAGKIRADIDEELLPVFFDSLVYIDTHKDEIGIQYFPQIIQYLAEFILKGLTDHPR</sequence>
<organism evidence="4 5">
    <name type="scientific">Paenibacillus lactis 154</name>
    <dbReference type="NCBI Taxonomy" id="743719"/>
    <lineage>
        <taxon>Bacteria</taxon>
        <taxon>Bacillati</taxon>
        <taxon>Bacillota</taxon>
        <taxon>Bacilli</taxon>
        <taxon>Bacillales</taxon>
        <taxon>Paenibacillaceae</taxon>
        <taxon>Paenibacillus</taxon>
    </lineage>
</organism>
<accession>G4HBY4</accession>
<evidence type="ECO:0000313" key="4">
    <source>
        <dbReference type="EMBL" id="EHB66665.1"/>
    </source>
</evidence>
<gene>
    <name evidence="4" type="ORF">PaelaDRAFT_0889</name>
</gene>
<dbReference type="PRINTS" id="PR00455">
    <property type="entry name" value="HTHTETR"/>
</dbReference>
<dbReference type="Proteomes" id="UP000003891">
    <property type="component" value="Unassembled WGS sequence"/>
</dbReference>
<keyword evidence="1 2" id="KW-0238">DNA-binding</keyword>
<protein>
    <submittedName>
        <fullName evidence="4">Transcriptional regulator, TetR family</fullName>
    </submittedName>
</protein>
<dbReference type="PROSITE" id="PS50977">
    <property type="entry name" value="HTH_TETR_2"/>
    <property type="match status" value="1"/>
</dbReference>
<dbReference type="SUPFAM" id="SSF48498">
    <property type="entry name" value="Tetracyclin repressor-like, C-terminal domain"/>
    <property type="match status" value="1"/>
</dbReference>
<dbReference type="RefSeq" id="WP_007128065.1">
    <property type="nucleotide sequence ID" value="NZ_AGIP01000002.1"/>
</dbReference>
<dbReference type="eggNOG" id="COG1309">
    <property type="taxonomic scope" value="Bacteria"/>
</dbReference>
<reference evidence="4 5" key="1">
    <citation type="submission" date="2011-09" db="EMBL/GenBank/DDBJ databases">
        <title>The draft genome of Paenibacillus lactis 154.</title>
        <authorList>
            <consortium name="US DOE Joint Genome Institute (JGI-PGF)"/>
            <person name="Lucas S."/>
            <person name="Han J."/>
            <person name="Lapidus A."/>
            <person name="Cheng J.-F."/>
            <person name="Goodwin L."/>
            <person name="Pitluck S."/>
            <person name="Peters L."/>
            <person name="Land M.L."/>
            <person name="Hauser L."/>
            <person name="Siebers A."/>
            <person name="Thelen M."/>
            <person name="Hugenholtz P."/>
            <person name="Allgaier M."/>
            <person name="Woyke T.J."/>
        </authorList>
    </citation>
    <scope>NUCLEOTIDE SEQUENCE [LARGE SCALE GENOMIC DNA]</scope>
    <source>
        <strain evidence="4 5">154</strain>
    </source>
</reference>
<dbReference type="GO" id="GO:0003677">
    <property type="term" value="F:DNA binding"/>
    <property type="evidence" value="ECO:0007669"/>
    <property type="project" value="UniProtKB-UniRule"/>
</dbReference>
<dbReference type="PANTHER" id="PTHR43479">
    <property type="entry name" value="ACREF/ENVCD OPERON REPRESSOR-RELATED"/>
    <property type="match status" value="1"/>
</dbReference>
<dbReference type="STRING" id="743719.PaelaDRAFT_0889"/>
<feature type="DNA-binding region" description="H-T-H motif" evidence="2">
    <location>
        <begin position="24"/>
        <end position="43"/>
    </location>
</feature>
<dbReference type="PATRIC" id="fig|743719.3.peg.889"/>
<dbReference type="EMBL" id="AGIP01000002">
    <property type="protein sequence ID" value="EHB66665.1"/>
    <property type="molecule type" value="Genomic_DNA"/>
</dbReference>
<dbReference type="PANTHER" id="PTHR43479:SF11">
    <property type="entry name" value="ACREF_ENVCD OPERON REPRESSOR-RELATED"/>
    <property type="match status" value="1"/>
</dbReference>
<dbReference type="InterPro" id="IPR036271">
    <property type="entry name" value="Tet_transcr_reg_TetR-rel_C_sf"/>
</dbReference>
<evidence type="ECO:0000256" key="1">
    <source>
        <dbReference type="ARBA" id="ARBA00023125"/>
    </source>
</evidence>